<keyword evidence="5 6" id="KW-0472">Membrane</keyword>
<dbReference type="InterPro" id="IPR027379">
    <property type="entry name" value="CLS_N"/>
</dbReference>
<comment type="subcellular location">
    <subcellularLocation>
        <location evidence="1">Cell membrane</location>
        <topology evidence="1">Multi-pass membrane protein</topology>
    </subcellularLocation>
</comment>
<evidence type="ECO:0000256" key="1">
    <source>
        <dbReference type="ARBA" id="ARBA00004651"/>
    </source>
</evidence>
<keyword evidence="2" id="KW-1003">Cell membrane</keyword>
<protein>
    <submittedName>
        <fullName evidence="8">Phospholipase_D-nuclease N-terminal</fullName>
    </submittedName>
</protein>
<reference evidence="9" key="1">
    <citation type="submission" date="2016-10" db="EMBL/GenBank/DDBJ databases">
        <authorList>
            <person name="Varghese N."/>
            <person name="Submissions S."/>
        </authorList>
    </citation>
    <scope>NUCLEOTIDE SEQUENCE [LARGE SCALE GENOMIC DNA]</scope>
    <source>
        <strain evidence="9">DSM 23095</strain>
    </source>
</reference>
<keyword evidence="4 6" id="KW-1133">Transmembrane helix</keyword>
<proteinExistence type="predicted"/>
<dbReference type="STRING" id="686796.SAMN04488104_103219"/>
<evidence type="ECO:0000313" key="8">
    <source>
        <dbReference type="EMBL" id="SDD48081.1"/>
    </source>
</evidence>
<accession>A0A1G6V3L9</accession>
<evidence type="ECO:0000256" key="2">
    <source>
        <dbReference type="ARBA" id="ARBA00022475"/>
    </source>
</evidence>
<dbReference type="AlphaFoldDB" id="A0A1G6V3L9"/>
<dbReference type="Pfam" id="PF13396">
    <property type="entry name" value="PLDc_N"/>
    <property type="match status" value="1"/>
</dbReference>
<evidence type="ECO:0000256" key="5">
    <source>
        <dbReference type="ARBA" id="ARBA00023136"/>
    </source>
</evidence>
<dbReference type="RefSeq" id="WP_087940404.1">
    <property type="nucleotide sequence ID" value="NZ_FNAC01000032.1"/>
</dbReference>
<keyword evidence="9" id="KW-1185">Reference proteome</keyword>
<feature type="transmembrane region" description="Helical" evidence="6">
    <location>
        <begin position="31"/>
        <end position="51"/>
    </location>
</feature>
<dbReference type="Proteomes" id="UP000199060">
    <property type="component" value="Unassembled WGS sequence"/>
</dbReference>
<gene>
    <name evidence="8" type="ORF">SAMN04488104_103219</name>
</gene>
<dbReference type="OrthoDB" id="1123412at2"/>
<sequence length="57" mass="6383">MFGLGIIGLAIYAYTIYDVVISNFANESDKIIWILIVILVPLLGTVLWFLVGRGKRI</sequence>
<name>A0A1G6V3L9_9BACT</name>
<feature type="transmembrane region" description="Helical" evidence="6">
    <location>
        <begin position="7"/>
        <end position="25"/>
    </location>
</feature>
<evidence type="ECO:0000313" key="9">
    <source>
        <dbReference type="Proteomes" id="UP000199060"/>
    </source>
</evidence>
<evidence type="ECO:0000256" key="6">
    <source>
        <dbReference type="SAM" id="Phobius"/>
    </source>
</evidence>
<keyword evidence="3 6" id="KW-0812">Transmembrane</keyword>
<dbReference type="EMBL" id="FNAC01000032">
    <property type="protein sequence ID" value="SDD48081.1"/>
    <property type="molecule type" value="Genomic_DNA"/>
</dbReference>
<evidence type="ECO:0000259" key="7">
    <source>
        <dbReference type="Pfam" id="PF13396"/>
    </source>
</evidence>
<feature type="domain" description="Cardiolipin synthase N-terminal" evidence="7">
    <location>
        <begin position="10"/>
        <end position="53"/>
    </location>
</feature>
<organism evidence="8 9">
    <name type="scientific">Algoriphagus faecimaris</name>
    <dbReference type="NCBI Taxonomy" id="686796"/>
    <lineage>
        <taxon>Bacteria</taxon>
        <taxon>Pseudomonadati</taxon>
        <taxon>Bacteroidota</taxon>
        <taxon>Cytophagia</taxon>
        <taxon>Cytophagales</taxon>
        <taxon>Cyclobacteriaceae</taxon>
        <taxon>Algoriphagus</taxon>
    </lineage>
</organism>
<evidence type="ECO:0000256" key="4">
    <source>
        <dbReference type="ARBA" id="ARBA00022989"/>
    </source>
</evidence>
<evidence type="ECO:0000256" key="3">
    <source>
        <dbReference type="ARBA" id="ARBA00022692"/>
    </source>
</evidence>
<dbReference type="GO" id="GO:0005886">
    <property type="term" value="C:plasma membrane"/>
    <property type="evidence" value="ECO:0007669"/>
    <property type="project" value="UniProtKB-SubCell"/>
</dbReference>